<reference evidence="1 2" key="1">
    <citation type="submission" date="2015-01" db="EMBL/GenBank/DDBJ databases">
        <title>Genome of allotetraploid Gossypium barbadense reveals genomic plasticity and fiber elongation in cotton evolution.</title>
        <authorList>
            <person name="Chen X."/>
            <person name="Liu X."/>
            <person name="Zhao B."/>
            <person name="Zheng H."/>
            <person name="Hu Y."/>
            <person name="Lu G."/>
            <person name="Yang C."/>
            <person name="Chen J."/>
            <person name="Shan C."/>
            <person name="Zhang L."/>
            <person name="Zhou Y."/>
            <person name="Wang L."/>
            <person name="Guo W."/>
            <person name="Bai Y."/>
            <person name="Ruan J."/>
            <person name="Shangguan X."/>
            <person name="Mao Y."/>
            <person name="Jiang J."/>
            <person name="Zhu Y."/>
            <person name="Lei J."/>
            <person name="Kang H."/>
            <person name="Chen S."/>
            <person name="He X."/>
            <person name="Wang R."/>
            <person name="Wang Y."/>
            <person name="Chen J."/>
            <person name="Wang L."/>
            <person name="Yu S."/>
            <person name="Wang B."/>
            <person name="Wei J."/>
            <person name="Song S."/>
            <person name="Lu X."/>
            <person name="Gao Z."/>
            <person name="Gu W."/>
            <person name="Deng X."/>
            <person name="Ma D."/>
            <person name="Wang S."/>
            <person name="Liang W."/>
            <person name="Fang L."/>
            <person name="Cai C."/>
            <person name="Zhu X."/>
            <person name="Zhou B."/>
            <person name="Zhang Y."/>
            <person name="Chen Z."/>
            <person name="Xu S."/>
            <person name="Zhu R."/>
            <person name="Wang S."/>
            <person name="Zhang T."/>
            <person name="Zhao G."/>
        </authorList>
    </citation>
    <scope>NUCLEOTIDE SEQUENCE [LARGE SCALE GENOMIC DNA]</scope>
    <source>
        <strain evidence="2">cv. Xinhai21</strain>
        <tissue evidence="1">Leaf</tissue>
    </source>
</reference>
<organism evidence="1 2">
    <name type="scientific">Gossypium barbadense</name>
    <name type="common">Sea Island cotton</name>
    <name type="synonym">Hibiscus barbadensis</name>
    <dbReference type="NCBI Taxonomy" id="3634"/>
    <lineage>
        <taxon>Eukaryota</taxon>
        <taxon>Viridiplantae</taxon>
        <taxon>Streptophyta</taxon>
        <taxon>Embryophyta</taxon>
        <taxon>Tracheophyta</taxon>
        <taxon>Spermatophyta</taxon>
        <taxon>Magnoliopsida</taxon>
        <taxon>eudicotyledons</taxon>
        <taxon>Gunneridae</taxon>
        <taxon>Pentapetalae</taxon>
        <taxon>rosids</taxon>
        <taxon>malvids</taxon>
        <taxon>Malvales</taxon>
        <taxon>Malvaceae</taxon>
        <taxon>Malvoideae</taxon>
        <taxon>Gossypium</taxon>
    </lineage>
</organism>
<dbReference type="AlphaFoldDB" id="A0A2P5YA98"/>
<sequence length="130" mass="13923">MTWNYGWIVGQRNTAWAKIGRTAKRRGSGGIPYLRGPCPGLPIGEEARAAGREVASAHCTENSMKARCLCPSSPRSRGARSGVEARISDALLYDALYGGQWGSRCDTQGVVGGCEPIVLRLYTMGSVGLY</sequence>
<protein>
    <submittedName>
        <fullName evidence="1">Uncharacterized protein</fullName>
    </submittedName>
</protein>
<evidence type="ECO:0000313" key="1">
    <source>
        <dbReference type="EMBL" id="PPS12520.1"/>
    </source>
</evidence>
<dbReference type="Proteomes" id="UP000239757">
    <property type="component" value="Unassembled WGS sequence"/>
</dbReference>
<gene>
    <name evidence="1" type="ORF">GOBAR_AA08123</name>
</gene>
<name>A0A2P5YA98_GOSBA</name>
<dbReference type="EMBL" id="KZ663471">
    <property type="protein sequence ID" value="PPS12520.1"/>
    <property type="molecule type" value="Genomic_DNA"/>
</dbReference>
<evidence type="ECO:0000313" key="2">
    <source>
        <dbReference type="Proteomes" id="UP000239757"/>
    </source>
</evidence>
<proteinExistence type="predicted"/>
<accession>A0A2P5YA98</accession>